<dbReference type="AlphaFoldDB" id="A0A0F8YWY2"/>
<reference evidence="1" key="1">
    <citation type="journal article" date="2015" name="Nature">
        <title>Complex archaea that bridge the gap between prokaryotes and eukaryotes.</title>
        <authorList>
            <person name="Spang A."/>
            <person name="Saw J.H."/>
            <person name="Jorgensen S.L."/>
            <person name="Zaremba-Niedzwiedzka K."/>
            <person name="Martijn J."/>
            <person name="Lind A.E."/>
            <person name="van Eijk R."/>
            <person name="Schleper C."/>
            <person name="Guy L."/>
            <person name="Ettema T.J."/>
        </authorList>
    </citation>
    <scope>NUCLEOTIDE SEQUENCE</scope>
</reference>
<comment type="caution">
    <text evidence="1">The sequence shown here is derived from an EMBL/GenBank/DDBJ whole genome shotgun (WGS) entry which is preliminary data.</text>
</comment>
<feature type="non-terminal residue" evidence="1">
    <location>
        <position position="104"/>
    </location>
</feature>
<accession>A0A0F8YWY2</accession>
<organism evidence="1">
    <name type="scientific">marine sediment metagenome</name>
    <dbReference type="NCBI Taxonomy" id="412755"/>
    <lineage>
        <taxon>unclassified sequences</taxon>
        <taxon>metagenomes</taxon>
        <taxon>ecological metagenomes</taxon>
    </lineage>
</organism>
<sequence length="104" mass="11910">MPIYVAPVGGLPDMGSLTEGMIPTYSSTLKLHTQEVSTERWKAELGQSIIATNEHIYRTWNKWWSFSLQLLRDTAQPRIFERSRSGKAIVKPEDVFRRGAIFRG</sequence>
<name>A0A0F8YWY2_9ZZZZ</name>
<protein>
    <submittedName>
        <fullName evidence="1">Uncharacterized protein</fullName>
    </submittedName>
</protein>
<gene>
    <name evidence="1" type="ORF">LCGC14_2768120</name>
</gene>
<evidence type="ECO:0000313" key="1">
    <source>
        <dbReference type="EMBL" id="KKK85952.1"/>
    </source>
</evidence>
<dbReference type="EMBL" id="LAZR01051074">
    <property type="protein sequence ID" value="KKK85952.1"/>
    <property type="molecule type" value="Genomic_DNA"/>
</dbReference>
<proteinExistence type="predicted"/>